<feature type="non-terminal residue" evidence="1">
    <location>
        <position position="48"/>
    </location>
</feature>
<protein>
    <submittedName>
        <fullName evidence="1">Uncharacterized protein</fullName>
    </submittedName>
</protein>
<dbReference type="Proteomes" id="UP000236291">
    <property type="component" value="Unassembled WGS sequence"/>
</dbReference>
<accession>A0A2K3K9T5</accession>
<comment type="caution">
    <text evidence="1">The sequence shown here is derived from an EMBL/GenBank/DDBJ whole genome shotgun (WGS) entry which is preliminary data.</text>
</comment>
<reference evidence="1 2" key="2">
    <citation type="journal article" date="2017" name="Front. Plant Sci.">
        <title>Gene Classification and Mining of Molecular Markers Useful in Red Clover (Trifolium pratense) Breeding.</title>
        <authorList>
            <person name="Istvanek J."/>
            <person name="Dluhosova J."/>
            <person name="Dluhos P."/>
            <person name="Patkova L."/>
            <person name="Nedelnik J."/>
            <person name="Repkova J."/>
        </authorList>
    </citation>
    <scope>NUCLEOTIDE SEQUENCE [LARGE SCALE GENOMIC DNA]</scope>
    <source>
        <strain evidence="2">cv. Tatra</strain>
        <tissue evidence="1">Young leaves</tissue>
    </source>
</reference>
<organism evidence="1 2">
    <name type="scientific">Trifolium pratense</name>
    <name type="common">Red clover</name>
    <dbReference type="NCBI Taxonomy" id="57577"/>
    <lineage>
        <taxon>Eukaryota</taxon>
        <taxon>Viridiplantae</taxon>
        <taxon>Streptophyta</taxon>
        <taxon>Embryophyta</taxon>
        <taxon>Tracheophyta</taxon>
        <taxon>Spermatophyta</taxon>
        <taxon>Magnoliopsida</taxon>
        <taxon>eudicotyledons</taxon>
        <taxon>Gunneridae</taxon>
        <taxon>Pentapetalae</taxon>
        <taxon>rosids</taxon>
        <taxon>fabids</taxon>
        <taxon>Fabales</taxon>
        <taxon>Fabaceae</taxon>
        <taxon>Papilionoideae</taxon>
        <taxon>50 kb inversion clade</taxon>
        <taxon>NPAAA clade</taxon>
        <taxon>Hologalegina</taxon>
        <taxon>IRL clade</taxon>
        <taxon>Trifolieae</taxon>
        <taxon>Trifolium</taxon>
    </lineage>
</organism>
<dbReference type="EMBL" id="ASHM01089265">
    <property type="protein sequence ID" value="PNX63023.1"/>
    <property type="molecule type" value="Genomic_DNA"/>
</dbReference>
<evidence type="ECO:0000313" key="2">
    <source>
        <dbReference type="Proteomes" id="UP000236291"/>
    </source>
</evidence>
<name>A0A2K3K9T5_TRIPR</name>
<evidence type="ECO:0000313" key="1">
    <source>
        <dbReference type="EMBL" id="PNX63023.1"/>
    </source>
</evidence>
<sequence length="48" mass="5491">MRLDLPQLLHPCSNCWDVSLHPSERIPARIVPFQAPKMGIFFRGDGDE</sequence>
<proteinExistence type="predicted"/>
<reference evidence="1 2" key="1">
    <citation type="journal article" date="2014" name="Am. J. Bot.">
        <title>Genome assembly and annotation for red clover (Trifolium pratense; Fabaceae).</title>
        <authorList>
            <person name="Istvanek J."/>
            <person name="Jaros M."/>
            <person name="Krenek A."/>
            <person name="Repkova J."/>
        </authorList>
    </citation>
    <scope>NUCLEOTIDE SEQUENCE [LARGE SCALE GENOMIC DNA]</scope>
    <source>
        <strain evidence="2">cv. Tatra</strain>
        <tissue evidence="1">Young leaves</tissue>
    </source>
</reference>
<gene>
    <name evidence="1" type="ORF">L195_g053301</name>
</gene>
<dbReference type="AlphaFoldDB" id="A0A2K3K9T5"/>